<dbReference type="PANTHER" id="PTHR43701:SF2">
    <property type="entry name" value="MEMBRANE TRANSPORTER PROTEIN YJNA-RELATED"/>
    <property type="match status" value="1"/>
</dbReference>
<dbReference type="PANTHER" id="PTHR43701">
    <property type="entry name" value="MEMBRANE TRANSPORTER PROTEIN MJ0441-RELATED"/>
    <property type="match status" value="1"/>
</dbReference>
<sequence>MKIERKRAIMLMGFGIGAGLLSGMFGLGGGIIIVPGLMFALKMDQRRAHGTSLAGVLPISMASIMTYWAHDHINWTVTIWLAIGSIVGALVGARLLTVLPKRVLTMLFVAVLAIAGIRMFFEIDTTGVTVIDAGSAVALVVIGFFVGALAGMLGIGGGLITVPIMIIIFHVPPAVAKGTALAVVIPTALSGTLQNLSNKNTDLTAAFLVSVTGIFAAVIGGWIASMMSAALSNFLFAVLLVVIAARMLLQLRKTGSTPIAEDAT</sequence>
<dbReference type="Pfam" id="PF01925">
    <property type="entry name" value="TauE"/>
    <property type="match status" value="1"/>
</dbReference>
<name>A0A0R2QES2_9ACTN</name>
<organism evidence="7 8">
    <name type="scientific">Acidimicrobiia bacterium BACL6 MAG-120924-bin43</name>
    <dbReference type="NCBI Taxonomy" id="1655583"/>
    <lineage>
        <taxon>Bacteria</taxon>
        <taxon>Bacillati</taxon>
        <taxon>Actinomycetota</taxon>
        <taxon>Acidimicrobiia</taxon>
        <taxon>acIV cluster</taxon>
    </lineage>
</organism>
<evidence type="ECO:0000313" key="8">
    <source>
        <dbReference type="Proteomes" id="UP000051017"/>
    </source>
</evidence>
<comment type="subcellular location">
    <subcellularLocation>
        <location evidence="6">Cell membrane</location>
        <topology evidence="6">Multi-pass membrane protein</topology>
    </subcellularLocation>
    <subcellularLocation>
        <location evidence="1">Membrane</location>
        <topology evidence="1">Multi-pass membrane protein</topology>
    </subcellularLocation>
</comment>
<dbReference type="InterPro" id="IPR051598">
    <property type="entry name" value="TSUP/Inactive_protease-like"/>
</dbReference>
<evidence type="ECO:0000256" key="4">
    <source>
        <dbReference type="ARBA" id="ARBA00022989"/>
    </source>
</evidence>
<accession>A0A0R2QES2</accession>
<dbReference type="AlphaFoldDB" id="A0A0R2QES2"/>
<comment type="caution">
    <text evidence="7">The sequence shown here is derived from an EMBL/GenBank/DDBJ whole genome shotgun (WGS) entry which is preliminary data.</text>
</comment>
<dbReference type="Proteomes" id="UP000051017">
    <property type="component" value="Unassembled WGS sequence"/>
</dbReference>
<evidence type="ECO:0000313" key="7">
    <source>
        <dbReference type="EMBL" id="KRO48824.1"/>
    </source>
</evidence>
<feature type="transmembrane region" description="Helical" evidence="6">
    <location>
        <begin position="103"/>
        <end position="121"/>
    </location>
</feature>
<feature type="transmembrane region" description="Helical" evidence="6">
    <location>
        <begin position="75"/>
        <end position="96"/>
    </location>
</feature>
<proteinExistence type="inferred from homology"/>
<keyword evidence="3 6" id="KW-0812">Transmembrane</keyword>
<comment type="similarity">
    <text evidence="2 6">Belongs to the 4-toluene sulfonate uptake permease (TSUP) (TC 2.A.102) family.</text>
</comment>
<feature type="transmembrane region" description="Helical" evidence="6">
    <location>
        <begin position="12"/>
        <end position="41"/>
    </location>
</feature>
<feature type="transmembrane region" description="Helical" evidence="6">
    <location>
        <begin position="230"/>
        <end position="249"/>
    </location>
</feature>
<dbReference type="GO" id="GO:0005886">
    <property type="term" value="C:plasma membrane"/>
    <property type="evidence" value="ECO:0007669"/>
    <property type="project" value="UniProtKB-SubCell"/>
</dbReference>
<protein>
    <recommendedName>
        <fullName evidence="6">Probable membrane transporter protein</fullName>
    </recommendedName>
</protein>
<evidence type="ECO:0000256" key="6">
    <source>
        <dbReference type="RuleBase" id="RU363041"/>
    </source>
</evidence>
<evidence type="ECO:0000256" key="3">
    <source>
        <dbReference type="ARBA" id="ARBA00022692"/>
    </source>
</evidence>
<reference evidence="7 8" key="1">
    <citation type="submission" date="2015-10" db="EMBL/GenBank/DDBJ databases">
        <title>Metagenome-Assembled Genomes uncover a global brackish microbiome.</title>
        <authorList>
            <person name="Hugerth L.W."/>
            <person name="Larsson J."/>
            <person name="Alneberg J."/>
            <person name="Lindh M.V."/>
            <person name="Legrand C."/>
            <person name="Pinhassi J."/>
            <person name="Andersson A.F."/>
        </authorList>
    </citation>
    <scope>NUCLEOTIDE SEQUENCE [LARGE SCALE GENOMIC DNA]</scope>
    <source>
        <strain evidence="7">BACL6 MAG-120924-bin43</strain>
    </source>
</reference>
<gene>
    <name evidence="7" type="ORF">ABR75_01215</name>
</gene>
<feature type="transmembrane region" description="Helical" evidence="6">
    <location>
        <begin position="203"/>
        <end position="224"/>
    </location>
</feature>
<keyword evidence="6" id="KW-1003">Cell membrane</keyword>
<evidence type="ECO:0000256" key="2">
    <source>
        <dbReference type="ARBA" id="ARBA00009142"/>
    </source>
</evidence>
<keyword evidence="4 6" id="KW-1133">Transmembrane helix</keyword>
<dbReference type="EMBL" id="LIBJ01000059">
    <property type="protein sequence ID" value="KRO48824.1"/>
    <property type="molecule type" value="Genomic_DNA"/>
</dbReference>
<dbReference type="InterPro" id="IPR002781">
    <property type="entry name" value="TM_pro_TauE-like"/>
</dbReference>
<evidence type="ECO:0000256" key="5">
    <source>
        <dbReference type="ARBA" id="ARBA00023136"/>
    </source>
</evidence>
<evidence type="ECO:0000256" key="1">
    <source>
        <dbReference type="ARBA" id="ARBA00004141"/>
    </source>
</evidence>
<keyword evidence="5 6" id="KW-0472">Membrane</keyword>